<keyword evidence="2" id="KW-0819">tRNA processing</keyword>
<evidence type="ECO:0000259" key="6">
    <source>
        <dbReference type="Pfam" id="PF01416"/>
    </source>
</evidence>
<dbReference type="AlphaFoldDB" id="A0A4D9D248"/>
<feature type="compositionally biased region" description="Low complexity" evidence="5">
    <location>
        <begin position="268"/>
        <end position="278"/>
    </location>
</feature>
<accession>A0A4D9D248</accession>
<dbReference type="Gene3D" id="3.30.70.660">
    <property type="entry name" value="Pseudouridine synthase I, catalytic domain, C-terminal subdomain"/>
    <property type="match status" value="1"/>
</dbReference>
<comment type="catalytic activity">
    <reaction evidence="4">
        <text>a uridine in tRNA = a pseudouridine in tRNA</text>
        <dbReference type="Rhea" id="RHEA:54572"/>
        <dbReference type="Rhea" id="RHEA-COMP:13339"/>
        <dbReference type="Rhea" id="RHEA-COMP:13934"/>
        <dbReference type="ChEBI" id="CHEBI:65314"/>
        <dbReference type="ChEBI" id="CHEBI:65315"/>
    </reaction>
</comment>
<dbReference type="Proteomes" id="UP000355283">
    <property type="component" value="Unassembled WGS sequence"/>
</dbReference>
<evidence type="ECO:0000313" key="8">
    <source>
        <dbReference type="Proteomes" id="UP000355283"/>
    </source>
</evidence>
<dbReference type="Pfam" id="PF01416">
    <property type="entry name" value="PseudoU_synth_1"/>
    <property type="match status" value="1"/>
</dbReference>
<feature type="domain" description="Pseudouridine synthase I TruA alpha/beta" evidence="6">
    <location>
        <begin position="392"/>
        <end position="470"/>
    </location>
</feature>
<proteinExistence type="inferred from homology"/>
<evidence type="ECO:0000256" key="5">
    <source>
        <dbReference type="SAM" id="MobiDB-lite"/>
    </source>
</evidence>
<feature type="compositionally biased region" description="Acidic residues" evidence="5">
    <location>
        <begin position="691"/>
        <end position="702"/>
    </location>
</feature>
<dbReference type="SUPFAM" id="SSF55120">
    <property type="entry name" value="Pseudouridine synthase"/>
    <property type="match status" value="2"/>
</dbReference>
<dbReference type="InterPro" id="IPR020095">
    <property type="entry name" value="PsdUridine_synth_TruA_C"/>
</dbReference>
<organism evidence="7 8">
    <name type="scientific">Nannochloropsis salina CCMP1776</name>
    <dbReference type="NCBI Taxonomy" id="1027361"/>
    <lineage>
        <taxon>Eukaryota</taxon>
        <taxon>Sar</taxon>
        <taxon>Stramenopiles</taxon>
        <taxon>Ochrophyta</taxon>
        <taxon>Eustigmatophyceae</taxon>
        <taxon>Eustigmatales</taxon>
        <taxon>Monodopsidaceae</taxon>
        <taxon>Microchloropsis</taxon>
        <taxon>Microchloropsis salina</taxon>
    </lineage>
</organism>
<name>A0A4D9D248_9STRA</name>
<dbReference type="GO" id="GO:0005634">
    <property type="term" value="C:nucleus"/>
    <property type="evidence" value="ECO:0007669"/>
    <property type="project" value="TreeGrafter"/>
</dbReference>
<feature type="region of interest" description="Disordered" evidence="5">
    <location>
        <begin position="685"/>
        <end position="718"/>
    </location>
</feature>
<comment type="similarity">
    <text evidence="1">Belongs to the tRNA pseudouridine synthase TruA family.</text>
</comment>
<dbReference type="GO" id="GO:0003723">
    <property type="term" value="F:RNA binding"/>
    <property type="evidence" value="ECO:0007669"/>
    <property type="project" value="InterPro"/>
</dbReference>
<dbReference type="InterPro" id="IPR020094">
    <property type="entry name" value="TruA/RsuA/RluB/E/F_N"/>
</dbReference>
<reference evidence="7 8" key="1">
    <citation type="submission" date="2019-01" db="EMBL/GenBank/DDBJ databases">
        <title>Nuclear Genome Assembly of the Microalgal Biofuel strain Nannochloropsis salina CCMP1776.</title>
        <authorList>
            <person name="Hovde B."/>
        </authorList>
    </citation>
    <scope>NUCLEOTIDE SEQUENCE [LARGE SCALE GENOMIC DNA]</scope>
    <source>
        <strain evidence="7 8">CCMP1776</strain>
    </source>
</reference>
<dbReference type="InterPro" id="IPR001406">
    <property type="entry name" value="PsdUridine_synth_TruA"/>
</dbReference>
<dbReference type="GO" id="GO:0031119">
    <property type="term" value="P:tRNA pseudouridine synthesis"/>
    <property type="evidence" value="ECO:0007669"/>
    <property type="project" value="UniProtKB-ARBA"/>
</dbReference>
<comment type="caution">
    <text evidence="7">The sequence shown here is derived from an EMBL/GenBank/DDBJ whole genome shotgun (WGS) entry which is preliminary data.</text>
</comment>
<evidence type="ECO:0000313" key="7">
    <source>
        <dbReference type="EMBL" id="TFJ84417.1"/>
    </source>
</evidence>
<dbReference type="FunFam" id="3.30.70.580:FF:000002">
    <property type="entry name" value="tRNA pseudouridine synthase"/>
    <property type="match status" value="1"/>
</dbReference>
<feature type="region of interest" description="Disordered" evidence="5">
    <location>
        <begin position="230"/>
        <end position="296"/>
    </location>
</feature>
<dbReference type="GO" id="GO:0009982">
    <property type="term" value="F:pseudouridine synthase activity"/>
    <property type="evidence" value="ECO:0007669"/>
    <property type="project" value="InterPro"/>
</dbReference>
<dbReference type="PANTHER" id="PTHR11142:SF4">
    <property type="entry name" value="PSEUDOURIDYLATE SYNTHASE 1 HOMOLOG"/>
    <property type="match status" value="1"/>
</dbReference>
<dbReference type="GO" id="GO:1990481">
    <property type="term" value="P:mRNA pseudouridine synthesis"/>
    <property type="evidence" value="ECO:0007669"/>
    <property type="project" value="TreeGrafter"/>
</dbReference>
<evidence type="ECO:0000256" key="3">
    <source>
        <dbReference type="ARBA" id="ARBA00023235"/>
    </source>
</evidence>
<protein>
    <recommendedName>
        <fullName evidence="6">Pseudouridine synthase I TruA alpha/beta domain-containing protein</fullName>
    </recommendedName>
</protein>
<dbReference type="PANTHER" id="PTHR11142">
    <property type="entry name" value="PSEUDOURIDYLATE SYNTHASE"/>
    <property type="match status" value="1"/>
</dbReference>
<keyword evidence="3" id="KW-0413">Isomerase</keyword>
<dbReference type="InterPro" id="IPR020097">
    <property type="entry name" value="PsdUridine_synth_TruA_a/b_dom"/>
</dbReference>
<feature type="compositionally biased region" description="Basic and acidic residues" evidence="5">
    <location>
        <begin position="258"/>
        <end position="267"/>
    </location>
</feature>
<keyword evidence="8" id="KW-1185">Reference proteome</keyword>
<evidence type="ECO:0000256" key="4">
    <source>
        <dbReference type="ARBA" id="ARBA00036943"/>
    </source>
</evidence>
<gene>
    <name evidence="7" type="ORF">NSK_004402</name>
</gene>
<evidence type="ECO:0000256" key="1">
    <source>
        <dbReference type="ARBA" id="ARBA00009375"/>
    </source>
</evidence>
<dbReference type="EMBL" id="SDOX01000019">
    <property type="protein sequence ID" value="TFJ84417.1"/>
    <property type="molecule type" value="Genomic_DNA"/>
</dbReference>
<sequence>MRKGADDREDCHGLPQTVDFGSKPLRDRKKRRVALVIGYVGTKYSGLQKSESGPGEAEVITIESVLEKALFDAGYIRESNFGDLDKIGWARCSRTDKGVHAARNVVSAKLELWVDDMEGDSPNWSERAVKEINACLPDDIRVHSCAKATKSFRPRDAVSFREYVYIVPVELLRPFPGTGRAVADEDLEALIARFCDLLVRFQGTHNFHNFTKIKSRDLIRRLKAKAGSSRAWVHNNQRGGRDGEAIAAGGENSTGEDGTGRGGEKGGEYAQEGVAEGEAQGGEEGGAEEWTAPNVGGLSTAKVDGVRRFNTEVVLNPLFQILRASPQNQRARNDPDRRKSKEERGWVGGEGGRQKDDLRVEHVAIGDPADGVTTALWDLTRYQGVLKMVRTNIYRCEGRALQVGGKDFVAVTFHGSSFLYNQIRLLIGGAIAVASGLFPEAALPMALDSPYLIYSPLAPAEGLFLRHITFGRKSKNPVVMDEADLPTAAEMAAANCPQVYALLSKEAGQRADVFERERILTEINGAWTPELLEEWRRYARAFLIDEEVEGALSKKFRQWRESMAKLEEAKAARELFRRQSMATWMKREGAEGEGSLGEEGEDKVGALEKEILRSYRRWMPQRFATDLIIRFRLKPGKQVGNVQRGLAVGMVEGRVPNDATSEELFALMEAEGGVGAWEKAGRRVRDAAGWEGDESEEREEESVGVRGECTKEGRTPMP</sequence>
<dbReference type="Gene3D" id="3.30.70.580">
    <property type="entry name" value="Pseudouridine synthase I, catalytic domain, N-terminal subdomain"/>
    <property type="match status" value="1"/>
</dbReference>
<dbReference type="OrthoDB" id="10256309at2759"/>
<feature type="compositionally biased region" description="Basic and acidic residues" evidence="5">
    <location>
        <begin position="708"/>
        <end position="718"/>
    </location>
</feature>
<feature type="compositionally biased region" description="Basic and acidic residues" evidence="5">
    <location>
        <begin position="331"/>
        <end position="345"/>
    </location>
</feature>
<dbReference type="InterPro" id="IPR020103">
    <property type="entry name" value="PsdUridine_synth_cat_dom_sf"/>
</dbReference>
<evidence type="ECO:0000256" key="2">
    <source>
        <dbReference type="ARBA" id="ARBA00022694"/>
    </source>
</evidence>
<feature type="region of interest" description="Disordered" evidence="5">
    <location>
        <begin position="325"/>
        <end position="353"/>
    </location>
</feature>